<keyword evidence="2" id="KW-1185">Reference proteome</keyword>
<evidence type="ECO:0000313" key="1">
    <source>
        <dbReference type="EMBL" id="GBN84045.1"/>
    </source>
</evidence>
<comment type="caution">
    <text evidence="1">The sequence shown here is derived from an EMBL/GenBank/DDBJ whole genome shotgun (WGS) entry which is preliminary data.</text>
</comment>
<evidence type="ECO:0000313" key="2">
    <source>
        <dbReference type="Proteomes" id="UP000499080"/>
    </source>
</evidence>
<dbReference type="AlphaFoldDB" id="A0A4Y2S9V5"/>
<gene>
    <name evidence="1" type="ORF">AVEN_41280_1</name>
</gene>
<protein>
    <submittedName>
        <fullName evidence="1">Uncharacterized protein</fullName>
    </submittedName>
</protein>
<name>A0A4Y2S9V5_ARAVE</name>
<dbReference type="OrthoDB" id="5983776at2759"/>
<accession>A0A4Y2S9V5</accession>
<proteinExistence type="predicted"/>
<organism evidence="1 2">
    <name type="scientific">Araneus ventricosus</name>
    <name type="common">Orbweaver spider</name>
    <name type="synonym">Epeira ventricosa</name>
    <dbReference type="NCBI Taxonomy" id="182803"/>
    <lineage>
        <taxon>Eukaryota</taxon>
        <taxon>Metazoa</taxon>
        <taxon>Ecdysozoa</taxon>
        <taxon>Arthropoda</taxon>
        <taxon>Chelicerata</taxon>
        <taxon>Arachnida</taxon>
        <taxon>Araneae</taxon>
        <taxon>Araneomorphae</taxon>
        <taxon>Entelegynae</taxon>
        <taxon>Araneoidea</taxon>
        <taxon>Araneidae</taxon>
        <taxon>Araneus</taxon>
    </lineage>
</organism>
<dbReference type="EMBL" id="BGPR01020201">
    <property type="protein sequence ID" value="GBN84045.1"/>
    <property type="molecule type" value="Genomic_DNA"/>
</dbReference>
<sequence>MRQQIDPTGRKLFQPSECMTSSQIRSLFSRMSALHNGGTLKPTRPGLELVGDINEYLYGITEQDLFYIGKVKETASEDKFMKFLEKGAGNFRWPKRDQEEKTNIKFIFYGPVQLYGNDSSTLDIDQIIIAYKCCKKNRLAIWK</sequence>
<reference evidence="1 2" key="1">
    <citation type="journal article" date="2019" name="Sci. Rep.">
        <title>Orb-weaving spider Araneus ventricosus genome elucidates the spidroin gene catalogue.</title>
        <authorList>
            <person name="Kono N."/>
            <person name="Nakamura H."/>
            <person name="Ohtoshi R."/>
            <person name="Moran D.A.P."/>
            <person name="Shinohara A."/>
            <person name="Yoshida Y."/>
            <person name="Fujiwara M."/>
            <person name="Mori M."/>
            <person name="Tomita M."/>
            <person name="Arakawa K."/>
        </authorList>
    </citation>
    <scope>NUCLEOTIDE SEQUENCE [LARGE SCALE GENOMIC DNA]</scope>
</reference>
<dbReference type="Proteomes" id="UP000499080">
    <property type="component" value="Unassembled WGS sequence"/>
</dbReference>